<dbReference type="GO" id="GO:0003723">
    <property type="term" value="F:RNA binding"/>
    <property type="evidence" value="ECO:0007669"/>
    <property type="project" value="TreeGrafter"/>
</dbReference>
<dbReference type="Gene3D" id="3.30.1330.30">
    <property type="match status" value="1"/>
</dbReference>
<dbReference type="InterPro" id="IPR029064">
    <property type="entry name" value="Ribosomal_eL30-like_sf"/>
</dbReference>
<organism evidence="1">
    <name type="scientific">Rhizophora mucronata</name>
    <name type="common">Asiatic mangrove</name>
    <dbReference type="NCBI Taxonomy" id="61149"/>
    <lineage>
        <taxon>Eukaryota</taxon>
        <taxon>Viridiplantae</taxon>
        <taxon>Streptophyta</taxon>
        <taxon>Embryophyta</taxon>
        <taxon>Tracheophyta</taxon>
        <taxon>Spermatophyta</taxon>
        <taxon>Magnoliopsida</taxon>
        <taxon>eudicotyledons</taxon>
        <taxon>Gunneridae</taxon>
        <taxon>Pentapetalae</taxon>
        <taxon>rosids</taxon>
        <taxon>fabids</taxon>
        <taxon>Malpighiales</taxon>
        <taxon>Rhizophoraceae</taxon>
        <taxon>Rhizophora</taxon>
    </lineage>
</organism>
<dbReference type="AlphaFoldDB" id="A0A2P2K180"/>
<evidence type="ECO:0000313" key="1">
    <source>
        <dbReference type="EMBL" id="MBW99466.1"/>
    </source>
</evidence>
<dbReference type="InterPro" id="IPR051259">
    <property type="entry name" value="rRNA_Methyltransferase"/>
</dbReference>
<sequence length="223" mass="25053">MSHLQITNFATVFWIGVEKKTKEKMQISCVPIVCTQSDKLLLSSRHNPSACQNEDNGCSPRTKVKFSLPAAVEAITSPSNPFVKHCVKLGRSSPYRQSHASALIVGTTPIREIYRHQESLQERTVETDCLILLDKAKVPEGLNNSATRTLRVSSVVMKKLSQIQSTESIEAIALMKFPTSYFVVDDHQKGSDYRKWFPSLHRILVLEGIQVVQRYNVQLPTSP</sequence>
<dbReference type="SUPFAM" id="SSF55315">
    <property type="entry name" value="L30e-like"/>
    <property type="match status" value="1"/>
</dbReference>
<dbReference type="PANTHER" id="PTHR43191:SF2">
    <property type="entry name" value="RRNA METHYLTRANSFERASE 3, MITOCHONDRIAL"/>
    <property type="match status" value="1"/>
</dbReference>
<name>A0A2P2K180_RHIMU</name>
<dbReference type="EMBL" id="GGEC01018981">
    <property type="protein sequence ID" value="MBW99464.1"/>
    <property type="molecule type" value="Transcribed_RNA"/>
</dbReference>
<dbReference type="PANTHER" id="PTHR43191">
    <property type="entry name" value="RRNA METHYLTRANSFERASE 3"/>
    <property type="match status" value="1"/>
</dbReference>
<dbReference type="EMBL" id="GGEC01018983">
    <property type="protein sequence ID" value="MBW99466.1"/>
    <property type="molecule type" value="Transcribed_RNA"/>
</dbReference>
<reference evidence="1" key="1">
    <citation type="submission" date="2018-02" db="EMBL/GenBank/DDBJ databases">
        <title>Rhizophora mucronata_Transcriptome.</title>
        <authorList>
            <person name="Meera S.P."/>
            <person name="Sreeshan A."/>
            <person name="Augustine A."/>
        </authorList>
    </citation>
    <scope>NUCLEOTIDE SEQUENCE</scope>
    <source>
        <tissue evidence="1">Leaf</tissue>
    </source>
</reference>
<accession>A0A2P2K180</accession>
<proteinExistence type="predicted"/>
<protein>
    <submittedName>
        <fullName evidence="1">Uncharacterized protein</fullName>
    </submittedName>
</protein>